<dbReference type="EMBL" id="ML213592">
    <property type="protein sequence ID" value="TFK42779.1"/>
    <property type="molecule type" value="Genomic_DNA"/>
</dbReference>
<feature type="transmembrane region" description="Helical" evidence="1">
    <location>
        <begin position="24"/>
        <end position="42"/>
    </location>
</feature>
<evidence type="ECO:0000313" key="3">
    <source>
        <dbReference type="Proteomes" id="UP000308652"/>
    </source>
</evidence>
<evidence type="ECO:0000256" key="1">
    <source>
        <dbReference type="SAM" id="Phobius"/>
    </source>
</evidence>
<gene>
    <name evidence="2" type="ORF">BDQ12DRAFT_676790</name>
</gene>
<name>A0A5C3MBH6_9AGAR</name>
<keyword evidence="3" id="KW-1185">Reference proteome</keyword>
<feature type="transmembrane region" description="Helical" evidence="1">
    <location>
        <begin position="126"/>
        <end position="147"/>
    </location>
</feature>
<dbReference type="AlphaFoldDB" id="A0A5C3MBH6"/>
<feature type="transmembrane region" description="Helical" evidence="1">
    <location>
        <begin position="54"/>
        <end position="75"/>
    </location>
</feature>
<keyword evidence="1" id="KW-0472">Membrane</keyword>
<dbReference type="Proteomes" id="UP000308652">
    <property type="component" value="Unassembled WGS sequence"/>
</dbReference>
<proteinExistence type="predicted"/>
<sequence length="167" mass="17761">MAATIFAAHAADTDYLVRQAMTTGYQLGSLLTPPAYLAFILARRGRGSFSLNRLLRATWIGGLGGTASAGGIAYARYAYSHEDSVRARRIKTAYDTDRIRRDDHATIGTLLMGVLTPAILWRRANIVNLILGGAGFGSSIGLLTHYARSLSGDPPPAAEVIIPVSAS</sequence>
<evidence type="ECO:0000313" key="2">
    <source>
        <dbReference type="EMBL" id="TFK42779.1"/>
    </source>
</evidence>
<dbReference type="OrthoDB" id="2524788at2759"/>
<keyword evidence="1" id="KW-1133">Transmembrane helix</keyword>
<accession>A0A5C3MBH6</accession>
<protein>
    <submittedName>
        <fullName evidence="2">Uncharacterized protein</fullName>
    </submittedName>
</protein>
<keyword evidence="1" id="KW-0812">Transmembrane</keyword>
<reference evidence="2 3" key="1">
    <citation type="journal article" date="2019" name="Nat. Ecol. Evol.">
        <title>Megaphylogeny resolves global patterns of mushroom evolution.</title>
        <authorList>
            <person name="Varga T."/>
            <person name="Krizsan K."/>
            <person name="Foldi C."/>
            <person name="Dima B."/>
            <person name="Sanchez-Garcia M."/>
            <person name="Sanchez-Ramirez S."/>
            <person name="Szollosi G.J."/>
            <person name="Szarkandi J.G."/>
            <person name="Papp V."/>
            <person name="Albert L."/>
            <person name="Andreopoulos W."/>
            <person name="Angelini C."/>
            <person name="Antonin V."/>
            <person name="Barry K.W."/>
            <person name="Bougher N.L."/>
            <person name="Buchanan P."/>
            <person name="Buyck B."/>
            <person name="Bense V."/>
            <person name="Catcheside P."/>
            <person name="Chovatia M."/>
            <person name="Cooper J."/>
            <person name="Damon W."/>
            <person name="Desjardin D."/>
            <person name="Finy P."/>
            <person name="Geml J."/>
            <person name="Haridas S."/>
            <person name="Hughes K."/>
            <person name="Justo A."/>
            <person name="Karasinski D."/>
            <person name="Kautmanova I."/>
            <person name="Kiss B."/>
            <person name="Kocsube S."/>
            <person name="Kotiranta H."/>
            <person name="LaButti K.M."/>
            <person name="Lechner B.E."/>
            <person name="Liimatainen K."/>
            <person name="Lipzen A."/>
            <person name="Lukacs Z."/>
            <person name="Mihaltcheva S."/>
            <person name="Morgado L.N."/>
            <person name="Niskanen T."/>
            <person name="Noordeloos M.E."/>
            <person name="Ohm R.A."/>
            <person name="Ortiz-Santana B."/>
            <person name="Ovrebo C."/>
            <person name="Racz N."/>
            <person name="Riley R."/>
            <person name="Savchenko A."/>
            <person name="Shiryaev A."/>
            <person name="Soop K."/>
            <person name="Spirin V."/>
            <person name="Szebenyi C."/>
            <person name="Tomsovsky M."/>
            <person name="Tulloss R.E."/>
            <person name="Uehling J."/>
            <person name="Grigoriev I.V."/>
            <person name="Vagvolgyi C."/>
            <person name="Papp T."/>
            <person name="Martin F.M."/>
            <person name="Miettinen O."/>
            <person name="Hibbett D.S."/>
            <person name="Nagy L.G."/>
        </authorList>
    </citation>
    <scope>NUCLEOTIDE SEQUENCE [LARGE SCALE GENOMIC DNA]</scope>
    <source>
        <strain evidence="2 3">CBS 166.37</strain>
    </source>
</reference>
<organism evidence="2 3">
    <name type="scientific">Crucibulum laeve</name>
    <dbReference type="NCBI Taxonomy" id="68775"/>
    <lineage>
        <taxon>Eukaryota</taxon>
        <taxon>Fungi</taxon>
        <taxon>Dikarya</taxon>
        <taxon>Basidiomycota</taxon>
        <taxon>Agaricomycotina</taxon>
        <taxon>Agaricomycetes</taxon>
        <taxon>Agaricomycetidae</taxon>
        <taxon>Agaricales</taxon>
        <taxon>Agaricineae</taxon>
        <taxon>Nidulariaceae</taxon>
        <taxon>Crucibulum</taxon>
    </lineage>
</organism>